<keyword evidence="5 9" id="KW-0808">Transferase</keyword>
<feature type="domain" description="Methylguanine DNA methyltransferase ribonuclease-like" evidence="11">
    <location>
        <begin position="7"/>
        <end position="81"/>
    </location>
</feature>
<comment type="caution">
    <text evidence="12">The sequence shown here is derived from an EMBL/GenBank/DDBJ whole genome shotgun (WGS) entry which is preliminary data.</text>
</comment>
<evidence type="ECO:0000256" key="9">
    <source>
        <dbReference type="HAMAP-Rule" id="MF_00772"/>
    </source>
</evidence>
<organism evidence="12 13">
    <name type="scientific">Caldiarchaeum subterraneum</name>
    <dbReference type="NCBI Taxonomy" id="311458"/>
    <lineage>
        <taxon>Archaea</taxon>
        <taxon>Nitrososphaerota</taxon>
        <taxon>Candidatus Caldarchaeales</taxon>
        <taxon>Candidatus Caldarchaeaceae</taxon>
        <taxon>Candidatus Caldarchaeum</taxon>
    </lineage>
</organism>
<dbReference type="InterPro" id="IPR023546">
    <property type="entry name" value="MGMT"/>
</dbReference>
<comment type="miscellaneous">
    <text evidence="9">This enzyme catalyzes only one turnover and therefore is not strictly catalytic. According to one definition, an enzyme is a biocatalyst that acts repeatedly and over many reaction cycles.</text>
</comment>
<dbReference type="SUPFAM" id="SSF46767">
    <property type="entry name" value="Methylated DNA-protein cysteine methyltransferase, C-terminal domain"/>
    <property type="match status" value="1"/>
</dbReference>
<dbReference type="GO" id="GO:0006307">
    <property type="term" value="P:DNA alkylation repair"/>
    <property type="evidence" value="ECO:0007669"/>
    <property type="project" value="UniProtKB-UniRule"/>
</dbReference>
<dbReference type="EMBL" id="DQVM01000069">
    <property type="protein sequence ID" value="HIQ29630.1"/>
    <property type="molecule type" value="Genomic_DNA"/>
</dbReference>
<dbReference type="Pfam" id="PF01035">
    <property type="entry name" value="DNA_binding_1"/>
    <property type="match status" value="1"/>
</dbReference>
<keyword evidence="7 9" id="KW-0234">DNA repair</keyword>
<evidence type="ECO:0000256" key="1">
    <source>
        <dbReference type="ARBA" id="ARBA00001286"/>
    </source>
</evidence>
<dbReference type="PANTHER" id="PTHR10815">
    <property type="entry name" value="METHYLATED-DNA--PROTEIN-CYSTEINE METHYLTRANSFERASE"/>
    <property type="match status" value="1"/>
</dbReference>
<keyword evidence="4 9" id="KW-0489">Methyltransferase</keyword>
<dbReference type="GO" id="GO:0005737">
    <property type="term" value="C:cytoplasm"/>
    <property type="evidence" value="ECO:0007669"/>
    <property type="project" value="UniProtKB-SubCell"/>
</dbReference>
<evidence type="ECO:0000256" key="4">
    <source>
        <dbReference type="ARBA" id="ARBA00022603"/>
    </source>
</evidence>
<evidence type="ECO:0000313" key="13">
    <source>
        <dbReference type="Proteomes" id="UP000608579"/>
    </source>
</evidence>
<dbReference type="FunFam" id="1.10.10.10:FF:000214">
    <property type="entry name" value="Methylated-DNA--protein-cysteine methyltransferase"/>
    <property type="match status" value="1"/>
</dbReference>
<dbReference type="InterPro" id="IPR008332">
    <property type="entry name" value="MethylG_MeTrfase_N"/>
</dbReference>
<dbReference type="PANTHER" id="PTHR10815:SF13">
    <property type="entry name" value="METHYLATED-DNA--PROTEIN-CYSTEINE METHYLTRANSFERASE"/>
    <property type="match status" value="1"/>
</dbReference>
<accession>A0A833ECB2</accession>
<protein>
    <recommendedName>
        <fullName evidence="9">Methylated-DNA--protein-cysteine methyltransferase</fullName>
        <ecNumber evidence="9">2.1.1.63</ecNumber>
    </recommendedName>
    <alternativeName>
        <fullName evidence="9">6-O-methylguanine-DNA methyltransferase</fullName>
        <shortName evidence="9">MGMT</shortName>
    </alternativeName>
    <alternativeName>
        <fullName evidence="9">O-6-methylguanine-DNA-alkyltransferase</fullName>
    </alternativeName>
</protein>
<evidence type="ECO:0000256" key="5">
    <source>
        <dbReference type="ARBA" id="ARBA00022679"/>
    </source>
</evidence>
<evidence type="ECO:0000313" key="12">
    <source>
        <dbReference type="EMBL" id="HIQ29630.1"/>
    </source>
</evidence>
<proteinExistence type="inferred from homology"/>
<dbReference type="HAMAP" id="MF_00772">
    <property type="entry name" value="OGT"/>
    <property type="match status" value="1"/>
</dbReference>
<dbReference type="GO" id="GO:0032259">
    <property type="term" value="P:methylation"/>
    <property type="evidence" value="ECO:0007669"/>
    <property type="project" value="UniProtKB-KW"/>
</dbReference>
<dbReference type="InterPro" id="IPR001497">
    <property type="entry name" value="MethylDNA_cys_MeTrfase_AS"/>
</dbReference>
<dbReference type="InterPro" id="IPR036631">
    <property type="entry name" value="MGMT_N_sf"/>
</dbReference>
<evidence type="ECO:0000256" key="8">
    <source>
        <dbReference type="ARBA" id="ARBA00049348"/>
    </source>
</evidence>
<dbReference type="InterPro" id="IPR036217">
    <property type="entry name" value="MethylDNA_cys_MeTrfase_DNAb"/>
</dbReference>
<dbReference type="InterPro" id="IPR014048">
    <property type="entry name" value="MethylDNA_cys_MeTrfase_DNA-bd"/>
</dbReference>
<dbReference type="NCBIfam" id="TIGR00589">
    <property type="entry name" value="ogt"/>
    <property type="match status" value="1"/>
</dbReference>
<dbReference type="SUPFAM" id="SSF53155">
    <property type="entry name" value="Methylated DNA-protein cysteine methyltransferase domain"/>
    <property type="match status" value="1"/>
</dbReference>
<feature type="domain" description="Methylated-DNA-[protein]-cysteine S-methyltransferase DNA binding" evidence="10">
    <location>
        <begin position="85"/>
        <end position="165"/>
    </location>
</feature>
<reference evidence="12" key="1">
    <citation type="journal article" date="2020" name="ISME J.">
        <title>Gammaproteobacteria mediating utilization of methyl-, sulfur- and petroleum organic compounds in deep ocean hydrothermal plumes.</title>
        <authorList>
            <person name="Zhou Z."/>
            <person name="Liu Y."/>
            <person name="Pan J."/>
            <person name="Cron B.R."/>
            <person name="Toner B.M."/>
            <person name="Anantharaman K."/>
            <person name="Breier J.A."/>
            <person name="Dick G.J."/>
            <person name="Li M."/>
        </authorList>
    </citation>
    <scope>NUCLEOTIDE SEQUENCE</scope>
    <source>
        <strain evidence="12">SZUA-1515</strain>
    </source>
</reference>
<dbReference type="Gene3D" id="3.30.160.70">
    <property type="entry name" value="Methylated DNA-protein cysteine methyltransferase domain"/>
    <property type="match status" value="1"/>
</dbReference>
<comment type="catalytic activity">
    <reaction evidence="1 9">
        <text>a 4-O-methyl-thymidine in DNA + L-cysteinyl-[protein] = a thymidine in DNA + S-methyl-L-cysteinyl-[protein]</text>
        <dbReference type="Rhea" id="RHEA:53428"/>
        <dbReference type="Rhea" id="RHEA-COMP:10131"/>
        <dbReference type="Rhea" id="RHEA-COMP:10132"/>
        <dbReference type="Rhea" id="RHEA-COMP:13555"/>
        <dbReference type="Rhea" id="RHEA-COMP:13556"/>
        <dbReference type="ChEBI" id="CHEBI:29950"/>
        <dbReference type="ChEBI" id="CHEBI:82612"/>
        <dbReference type="ChEBI" id="CHEBI:137386"/>
        <dbReference type="ChEBI" id="CHEBI:137387"/>
        <dbReference type="EC" id="2.1.1.63"/>
    </reaction>
</comment>
<evidence type="ECO:0000259" key="11">
    <source>
        <dbReference type="Pfam" id="PF02870"/>
    </source>
</evidence>
<gene>
    <name evidence="9" type="primary">ogt</name>
    <name evidence="12" type="ORF">EYH45_03600</name>
</gene>
<keyword evidence="3 9" id="KW-0963">Cytoplasm</keyword>
<evidence type="ECO:0000256" key="7">
    <source>
        <dbReference type="ARBA" id="ARBA00023204"/>
    </source>
</evidence>
<name>A0A833ECB2_CALS0</name>
<dbReference type="PROSITE" id="PS00374">
    <property type="entry name" value="MGMT"/>
    <property type="match status" value="1"/>
</dbReference>
<dbReference type="GO" id="GO:0003908">
    <property type="term" value="F:methylated-DNA-[protein]-cysteine S-methyltransferase activity"/>
    <property type="evidence" value="ECO:0007669"/>
    <property type="project" value="UniProtKB-UniRule"/>
</dbReference>
<dbReference type="CDD" id="cd06445">
    <property type="entry name" value="ATase"/>
    <property type="match status" value="1"/>
</dbReference>
<evidence type="ECO:0000256" key="6">
    <source>
        <dbReference type="ARBA" id="ARBA00022763"/>
    </source>
</evidence>
<comment type="subcellular location">
    <subcellularLocation>
        <location evidence="9">Cytoplasm</location>
    </subcellularLocation>
</comment>
<dbReference type="Proteomes" id="UP000608579">
    <property type="component" value="Unassembled WGS sequence"/>
</dbReference>
<comment type="catalytic activity">
    <reaction evidence="8 9">
        <text>a 6-O-methyl-2'-deoxyguanosine in DNA + L-cysteinyl-[protein] = S-methyl-L-cysteinyl-[protein] + a 2'-deoxyguanosine in DNA</text>
        <dbReference type="Rhea" id="RHEA:24000"/>
        <dbReference type="Rhea" id="RHEA-COMP:10131"/>
        <dbReference type="Rhea" id="RHEA-COMP:10132"/>
        <dbReference type="Rhea" id="RHEA-COMP:11367"/>
        <dbReference type="Rhea" id="RHEA-COMP:11368"/>
        <dbReference type="ChEBI" id="CHEBI:29950"/>
        <dbReference type="ChEBI" id="CHEBI:82612"/>
        <dbReference type="ChEBI" id="CHEBI:85445"/>
        <dbReference type="ChEBI" id="CHEBI:85448"/>
        <dbReference type="EC" id="2.1.1.63"/>
    </reaction>
</comment>
<feature type="active site" description="Nucleophile; methyl group acceptor" evidence="9">
    <location>
        <position position="136"/>
    </location>
</feature>
<dbReference type="Gene3D" id="1.10.10.10">
    <property type="entry name" value="Winged helix-like DNA-binding domain superfamily/Winged helix DNA-binding domain"/>
    <property type="match status" value="1"/>
</dbReference>
<dbReference type="EC" id="2.1.1.63" evidence="9"/>
<dbReference type="InterPro" id="IPR036388">
    <property type="entry name" value="WH-like_DNA-bd_sf"/>
</dbReference>
<sequence length="172" mass="19728">MRFKRVYVDVVETPVGEYVAVASDKGLLMLSRKPITLVLSCLREQAYETTIDDNPVIKQTKRQLGEYFARRRKSFTIELDLHGTDFQRKVWSVLREIPYGEVVSYKQLAYKVGVYRGYRAVGNAVGANPIPIIIPCHRVVRSDYTIGGYSNGVEVKKKLLELEDVLKRVRFV</sequence>
<comment type="similarity">
    <text evidence="2 9">Belongs to the MGMT family.</text>
</comment>
<dbReference type="AlphaFoldDB" id="A0A833ECB2"/>
<comment type="function">
    <text evidence="9">Involved in the cellular defense against the biological effects of O6-methylguanine (O6-MeG) and O4-methylthymine (O4-MeT) in DNA. Repairs the methylated nucleobase in DNA by stoichiometrically transferring the methyl group to a cysteine residue in the enzyme. This is a suicide reaction: the enzyme is irreversibly inactivated.</text>
</comment>
<evidence type="ECO:0000259" key="10">
    <source>
        <dbReference type="Pfam" id="PF01035"/>
    </source>
</evidence>
<evidence type="ECO:0000256" key="3">
    <source>
        <dbReference type="ARBA" id="ARBA00022490"/>
    </source>
</evidence>
<evidence type="ECO:0000256" key="2">
    <source>
        <dbReference type="ARBA" id="ARBA00008711"/>
    </source>
</evidence>
<keyword evidence="6 9" id="KW-0227">DNA damage</keyword>
<dbReference type="Pfam" id="PF02870">
    <property type="entry name" value="Methyltransf_1N"/>
    <property type="match status" value="1"/>
</dbReference>